<dbReference type="PANTHER" id="PTHR37423">
    <property type="entry name" value="SOLUBLE LYTIC MUREIN TRANSGLYCOSYLASE-RELATED"/>
    <property type="match status" value="1"/>
</dbReference>
<organism evidence="4 5">
    <name type="scientific">Pseudolysobacter antarcticus</name>
    <dbReference type="NCBI Taxonomy" id="2511995"/>
    <lineage>
        <taxon>Bacteria</taxon>
        <taxon>Pseudomonadati</taxon>
        <taxon>Pseudomonadota</taxon>
        <taxon>Gammaproteobacteria</taxon>
        <taxon>Lysobacterales</taxon>
        <taxon>Rhodanobacteraceae</taxon>
        <taxon>Pseudolysobacter</taxon>
    </lineage>
</organism>
<sequence>MKCWSARLPRRSPSHKTRRKALTYAERHCHAMLVGSRLHVYLAGMVLLRSRHRFFLSRRAIKYGTNGAEKTRNACVAQKFPSSIFTQSFLMTYFRSVLCGSIFAVLAGCAGQPGNNSARRVPGRPTVETAASLYARLDVDNKNFNAATASPQADPAVALKDAQAARDDVQDSAKRCAAIKGCDVQRFSSALERMPAPESLLAASDQSTTTPEATTTQGENSPVSESLPEIGHSITLLKGRDLSEVMTLNGPVKVALEEWLTSLRPNLMDTYENYEYLRYQMWPEYQKAGLPEALLFGIMAKESGGRVHALSRSGAAGLLQFMPATGQRFGLGVVDGFDQRFDPAMSARANAAYLNEQLAVFNNNLEFVIAAYNGGEGRVGRLAASRPDASFWDPKVYYELPPETRDYVPVVLAAAWLFLHPERYNLQFPKLDTRPGKINLQHATSLAELAVCLGQEGNLHDGWFRTLRNMNPAYDSRTVLPASTPINVPLQLVALYEKSCMSGLWMTLASDLHSAVLSTPVSIPAAVTASRSSAAKAPARAAQTSSQTYVVRRGETLSAIARKLGCRDARTLAEANHIKPNGYTDIRAGKVLQVSVCTQ</sequence>
<dbReference type="InterPro" id="IPR023346">
    <property type="entry name" value="Lysozyme-like_dom_sf"/>
</dbReference>
<evidence type="ECO:0000256" key="2">
    <source>
        <dbReference type="SAM" id="MobiDB-lite"/>
    </source>
</evidence>
<dbReference type="AlphaFoldDB" id="A0A411HLZ2"/>
<dbReference type="InterPro" id="IPR036779">
    <property type="entry name" value="LysM_dom_sf"/>
</dbReference>
<comment type="similarity">
    <text evidence="1">Belongs to the transglycosylase Slt family.</text>
</comment>
<dbReference type="KEGG" id="xbc:ELE36_14065"/>
<gene>
    <name evidence="4" type="ORF">ELE36_14065</name>
</gene>
<evidence type="ECO:0000259" key="3">
    <source>
        <dbReference type="PROSITE" id="PS51782"/>
    </source>
</evidence>
<dbReference type="EMBL" id="CP035704">
    <property type="protein sequence ID" value="QBB71387.1"/>
    <property type="molecule type" value="Genomic_DNA"/>
</dbReference>
<dbReference type="CDD" id="cd16894">
    <property type="entry name" value="MltD-like"/>
    <property type="match status" value="1"/>
</dbReference>
<dbReference type="SUPFAM" id="SSF53955">
    <property type="entry name" value="Lysozyme-like"/>
    <property type="match status" value="1"/>
</dbReference>
<proteinExistence type="inferred from homology"/>
<evidence type="ECO:0000256" key="1">
    <source>
        <dbReference type="ARBA" id="ARBA00007734"/>
    </source>
</evidence>
<reference evidence="4 5" key="1">
    <citation type="submission" date="2019-01" db="EMBL/GenBank/DDBJ databases">
        <title>Pseudolysobacter antarctica gen. nov., sp. nov., isolated from Fildes Peninsula, Antarctica.</title>
        <authorList>
            <person name="Wei Z."/>
            <person name="Peng F."/>
        </authorList>
    </citation>
    <scope>NUCLEOTIDE SEQUENCE [LARGE SCALE GENOMIC DNA]</scope>
    <source>
        <strain evidence="4 5">AQ6-296</strain>
    </source>
</reference>
<dbReference type="Gene3D" id="1.10.530.10">
    <property type="match status" value="1"/>
</dbReference>
<evidence type="ECO:0000313" key="4">
    <source>
        <dbReference type="EMBL" id="QBB71387.1"/>
    </source>
</evidence>
<accession>A0A411HLZ2</accession>
<dbReference type="SMART" id="SM00257">
    <property type="entry name" value="LysM"/>
    <property type="match status" value="1"/>
</dbReference>
<dbReference type="InterPro" id="IPR018392">
    <property type="entry name" value="LysM"/>
</dbReference>
<dbReference type="Pfam" id="PF01464">
    <property type="entry name" value="SLT"/>
    <property type="match status" value="1"/>
</dbReference>
<dbReference type="Proteomes" id="UP000291562">
    <property type="component" value="Chromosome"/>
</dbReference>
<dbReference type="Pfam" id="PF01476">
    <property type="entry name" value="LysM"/>
    <property type="match status" value="1"/>
</dbReference>
<dbReference type="OrthoDB" id="9815002at2"/>
<evidence type="ECO:0000313" key="5">
    <source>
        <dbReference type="Proteomes" id="UP000291562"/>
    </source>
</evidence>
<dbReference type="PANTHER" id="PTHR37423:SF2">
    <property type="entry name" value="MEMBRANE-BOUND LYTIC MUREIN TRANSGLYCOSYLASE C"/>
    <property type="match status" value="1"/>
</dbReference>
<dbReference type="CDD" id="cd00118">
    <property type="entry name" value="LysM"/>
    <property type="match status" value="1"/>
</dbReference>
<name>A0A411HLZ2_9GAMM</name>
<keyword evidence="5" id="KW-1185">Reference proteome</keyword>
<feature type="region of interest" description="Disordered" evidence="2">
    <location>
        <begin position="202"/>
        <end position="228"/>
    </location>
</feature>
<protein>
    <submittedName>
        <fullName evidence="4">LysM peptidoglycan-binding domain-containing protein</fullName>
    </submittedName>
</protein>
<feature type="domain" description="LysM" evidence="3">
    <location>
        <begin position="547"/>
        <end position="594"/>
    </location>
</feature>
<dbReference type="PROSITE" id="PS51782">
    <property type="entry name" value="LYSM"/>
    <property type="match status" value="1"/>
</dbReference>
<dbReference type="Gene3D" id="3.10.350.10">
    <property type="entry name" value="LysM domain"/>
    <property type="match status" value="1"/>
</dbReference>
<dbReference type="InterPro" id="IPR008258">
    <property type="entry name" value="Transglycosylase_SLT_dom_1"/>
</dbReference>